<organism evidence="2">
    <name type="scientific">marine sediment metagenome</name>
    <dbReference type="NCBI Taxonomy" id="412755"/>
    <lineage>
        <taxon>unclassified sequences</taxon>
        <taxon>metagenomes</taxon>
        <taxon>ecological metagenomes</taxon>
    </lineage>
</organism>
<comment type="caution">
    <text evidence="2">The sequence shown here is derived from an EMBL/GenBank/DDBJ whole genome shotgun (WGS) entry which is preliminary data.</text>
</comment>
<sequence>KGKRDRAREGILRQPEHEQGELGISDEGLPEGCA</sequence>
<accession>A0A0F8W016</accession>
<gene>
    <name evidence="2" type="ORF">LCGC14_3129660</name>
</gene>
<feature type="non-terminal residue" evidence="2">
    <location>
        <position position="1"/>
    </location>
</feature>
<evidence type="ECO:0000313" key="2">
    <source>
        <dbReference type="EMBL" id="KKK49977.1"/>
    </source>
</evidence>
<evidence type="ECO:0000256" key="1">
    <source>
        <dbReference type="SAM" id="MobiDB-lite"/>
    </source>
</evidence>
<reference evidence="2" key="1">
    <citation type="journal article" date="2015" name="Nature">
        <title>Complex archaea that bridge the gap between prokaryotes and eukaryotes.</title>
        <authorList>
            <person name="Spang A."/>
            <person name="Saw J.H."/>
            <person name="Jorgensen S.L."/>
            <person name="Zaremba-Niedzwiedzka K."/>
            <person name="Martijn J."/>
            <person name="Lind A.E."/>
            <person name="van Eijk R."/>
            <person name="Schleper C."/>
            <person name="Guy L."/>
            <person name="Ettema T.J."/>
        </authorList>
    </citation>
    <scope>NUCLEOTIDE SEQUENCE</scope>
</reference>
<protein>
    <submittedName>
        <fullName evidence="2">Uncharacterized protein</fullName>
    </submittedName>
</protein>
<feature type="region of interest" description="Disordered" evidence="1">
    <location>
        <begin position="1"/>
        <end position="34"/>
    </location>
</feature>
<dbReference type="EMBL" id="LAZR01068258">
    <property type="protein sequence ID" value="KKK49977.1"/>
    <property type="molecule type" value="Genomic_DNA"/>
</dbReference>
<dbReference type="AlphaFoldDB" id="A0A0F8W016"/>
<name>A0A0F8W016_9ZZZZ</name>
<feature type="compositionally biased region" description="Basic and acidic residues" evidence="1">
    <location>
        <begin position="1"/>
        <end position="20"/>
    </location>
</feature>
<proteinExistence type="predicted"/>